<comment type="similarity">
    <text evidence="7">Belongs to the binding-protein-dependent transport system permease family.</text>
</comment>
<dbReference type="PANTHER" id="PTHR43163:SF6">
    <property type="entry name" value="DIPEPTIDE TRANSPORT SYSTEM PERMEASE PROTEIN DPPB-RELATED"/>
    <property type="match status" value="1"/>
</dbReference>
<feature type="transmembrane region" description="Helical" evidence="7">
    <location>
        <begin position="9"/>
        <end position="30"/>
    </location>
</feature>
<comment type="caution">
    <text evidence="9">The sequence shown here is derived from an EMBL/GenBank/DDBJ whole genome shotgun (WGS) entry which is preliminary data.</text>
</comment>
<evidence type="ECO:0000313" key="10">
    <source>
        <dbReference type="Proteomes" id="UP001205748"/>
    </source>
</evidence>
<dbReference type="CDD" id="cd06261">
    <property type="entry name" value="TM_PBP2"/>
    <property type="match status" value="1"/>
</dbReference>
<dbReference type="GO" id="GO:0005886">
    <property type="term" value="C:plasma membrane"/>
    <property type="evidence" value="ECO:0007669"/>
    <property type="project" value="UniProtKB-SubCell"/>
</dbReference>
<keyword evidence="4 7" id="KW-0812">Transmembrane</keyword>
<dbReference type="SUPFAM" id="SSF161098">
    <property type="entry name" value="MetI-like"/>
    <property type="match status" value="1"/>
</dbReference>
<protein>
    <submittedName>
        <fullName evidence="9">ABC transporter permease</fullName>
    </submittedName>
</protein>
<dbReference type="InterPro" id="IPR035906">
    <property type="entry name" value="MetI-like_sf"/>
</dbReference>
<dbReference type="PANTHER" id="PTHR43163">
    <property type="entry name" value="DIPEPTIDE TRANSPORT SYSTEM PERMEASE PROTEIN DPPB-RELATED"/>
    <property type="match status" value="1"/>
</dbReference>
<gene>
    <name evidence="9" type="ORF">NSA47_07245</name>
</gene>
<proteinExistence type="inferred from homology"/>
<feature type="transmembrane region" description="Helical" evidence="7">
    <location>
        <begin position="133"/>
        <end position="154"/>
    </location>
</feature>
<evidence type="ECO:0000256" key="1">
    <source>
        <dbReference type="ARBA" id="ARBA00004651"/>
    </source>
</evidence>
<keyword evidence="10" id="KW-1185">Reference proteome</keyword>
<evidence type="ECO:0000256" key="7">
    <source>
        <dbReference type="RuleBase" id="RU363032"/>
    </source>
</evidence>
<feature type="transmembrane region" description="Helical" evidence="7">
    <location>
        <begin position="104"/>
        <end position="121"/>
    </location>
</feature>
<dbReference type="RefSeq" id="WP_257530465.1">
    <property type="nucleotide sequence ID" value="NZ_JANKAS010000005.1"/>
</dbReference>
<feature type="transmembrane region" description="Helical" evidence="7">
    <location>
        <begin position="272"/>
        <end position="298"/>
    </location>
</feature>
<feature type="transmembrane region" description="Helical" evidence="7">
    <location>
        <begin position="166"/>
        <end position="185"/>
    </location>
</feature>
<dbReference type="AlphaFoldDB" id="A0AAE3HFZ8"/>
<keyword evidence="3" id="KW-1003">Cell membrane</keyword>
<organism evidence="9 10">
    <name type="scientific">Irregularibacter muris</name>
    <dbReference type="NCBI Taxonomy" id="1796619"/>
    <lineage>
        <taxon>Bacteria</taxon>
        <taxon>Bacillati</taxon>
        <taxon>Bacillota</taxon>
        <taxon>Clostridia</taxon>
        <taxon>Eubacteriales</taxon>
        <taxon>Eubacteriaceae</taxon>
        <taxon>Irregularibacter</taxon>
    </lineage>
</organism>
<dbReference type="Pfam" id="PF00528">
    <property type="entry name" value="BPD_transp_1"/>
    <property type="match status" value="1"/>
</dbReference>
<dbReference type="PROSITE" id="PS50928">
    <property type="entry name" value="ABC_TM1"/>
    <property type="match status" value="1"/>
</dbReference>
<name>A0AAE3HFZ8_9FIRM</name>
<evidence type="ECO:0000256" key="5">
    <source>
        <dbReference type="ARBA" id="ARBA00022989"/>
    </source>
</evidence>
<evidence type="ECO:0000259" key="8">
    <source>
        <dbReference type="PROSITE" id="PS50928"/>
    </source>
</evidence>
<evidence type="ECO:0000313" key="9">
    <source>
        <dbReference type="EMBL" id="MCR1898777.1"/>
    </source>
</evidence>
<evidence type="ECO:0000256" key="2">
    <source>
        <dbReference type="ARBA" id="ARBA00022448"/>
    </source>
</evidence>
<dbReference type="InterPro" id="IPR000515">
    <property type="entry name" value="MetI-like"/>
</dbReference>
<feature type="domain" description="ABC transmembrane type-1" evidence="8">
    <location>
        <begin position="94"/>
        <end position="291"/>
    </location>
</feature>
<keyword evidence="2 7" id="KW-0813">Transport</keyword>
<keyword evidence="6 7" id="KW-0472">Membrane</keyword>
<evidence type="ECO:0000256" key="4">
    <source>
        <dbReference type="ARBA" id="ARBA00022692"/>
    </source>
</evidence>
<accession>A0AAE3HFZ8</accession>
<dbReference type="GO" id="GO:0055085">
    <property type="term" value="P:transmembrane transport"/>
    <property type="evidence" value="ECO:0007669"/>
    <property type="project" value="InterPro"/>
</dbReference>
<dbReference type="InterPro" id="IPR045621">
    <property type="entry name" value="BPD_transp_1_N"/>
</dbReference>
<evidence type="ECO:0000256" key="3">
    <source>
        <dbReference type="ARBA" id="ARBA00022475"/>
    </source>
</evidence>
<dbReference type="Proteomes" id="UP001205748">
    <property type="component" value="Unassembled WGS sequence"/>
</dbReference>
<sequence>MLRYILKRVGISLITIWVLATITFFLMHAVPGNPFADEKKVQPQILENMKKYYGLDKPLIVQYGTYLKNLTKGDLGHSLKYKTRTVNQIIAQAFPYSAHLGMQALVYGVVLGLTLGVLAALNHNKTVDYVTMIIAVIGVSVPSFIIGALLQYAFGVKLRWFPVGQWKGIMYTIMPTIALGTSVLASQARMMRATTLDVLGQDYIKTAKAKGLNRLSIVFKHVIRNSILPIITILGPQVAVLLTGTFVVENIFAIPGLGRFFVQSINTLDYPVILGTTIFYGTFLVVLNLLVDIAYGLVDPRIKIAS</sequence>
<dbReference type="EMBL" id="JANKAS010000005">
    <property type="protein sequence ID" value="MCR1898777.1"/>
    <property type="molecule type" value="Genomic_DNA"/>
</dbReference>
<dbReference type="Gene3D" id="1.10.3720.10">
    <property type="entry name" value="MetI-like"/>
    <property type="match status" value="1"/>
</dbReference>
<feature type="transmembrane region" description="Helical" evidence="7">
    <location>
        <begin position="227"/>
        <end position="252"/>
    </location>
</feature>
<comment type="subcellular location">
    <subcellularLocation>
        <location evidence="1 7">Cell membrane</location>
        <topology evidence="1 7">Multi-pass membrane protein</topology>
    </subcellularLocation>
</comment>
<reference evidence="9" key="1">
    <citation type="submission" date="2022-07" db="EMBL/GenBank/DDBJ databases">
        <title>Enhanced cultured diversity of the mouse gut microbiota enables custom-made synthetic communities.</title>
        <authorList>
            <person name="Afrizal A."/>
        </authorList>
    </citation>
    <scope>NUCLEOTIDE SEQUENCE</scope>
    <source>
        <strain evidence="9">DSM 28593</strain>
    </source>
</reference>
<keyword evidence="5 7" id="KW-1133">Transmembrane helix</keyword>
<dbReference type="Pfam" id="PF19300">
    <property type="entry name" value="BPD_transp_1_N"/>
    <property type="match status" value="1"/>
</dbReference>
<evidence type="ECO:0000256" key="6">
    <source>
        <dbReference type="ARBA" id="ARBA00023136"/>
    </source>
</evidence>